<dbReference type="AlphaFoldDB" id="X1DD77"/>
<protein>
    <submittedName>
        <fullName evidence="1">Uncharacterized protein</fullName>
    </submittedName>
</protein>
<name>X1DD77_9ZZZZ</name>
<proteinExistence type="predicted"/>
<evidence type="ECO:0000313" key="1">
    <source>
        <dbReference type="EMBL" id="GAH18756.1"/>
    </source>
</evidence>
<comment type="caution">
    <text evidence="1">The sequence shown here is derived from an EMBL/GenBank/DDBJ whole genome shotgun (WGS) entry which is preliminary data.</text>
</comment>
<gene>
    <name evidence="1" type="ORF">S03H2_08529</name>
</gene>
<reference evidence="1" key="1">
    <citation type="journal article" date="2014" name="Front. Microbiol.">
        <title>High frequency of phylogenetically diverse reductive dehalogenase-homologous genes in deep subseafloor sedimentary metagenomes.</title>
        <authorList>
            <person name="Kawai M."/>
            <person name="Futagami T."/>
            <person name="Toyoda A."/>
            <person name="Takaki Y."/>
            <person name="Nishi S."/>
            <person name="Hori S."/>
            <person name="Arai W."/>
            <person name="Tsubouchi T."/>
            <person name="Morono Y."/>
            <person name="Uchiyama I."/>
            <person name="Ito T."/>
            <person name="Fujiyama A."/>
            <person name="Inagaki F."/>
            <person name="Takami H."/>
        </authorList>
    </citation>
    <scope>NUCLEOTIDE SEQUENCE</scope>
    <source>
        <strain evidence="1">Expedition CK06-06</strain>
    </source>
</reference>
<dbReference type="EMBL" id="BARU01004163">
    <property type="protein sequence ID" value="GAH18756.1"/>
    <property type="molecule type" value="Genomic_DNA"/>
</dbReference>
<feature type="non-terminal residue" evidence="1">
    <location>
        <position position="1"/>
    </location>
</feature>
<sequence length="189" mass="22237">TREYFVVFFDLADLLPINMEEALEVLTEGIKSNPKDNPLSTVSYGYYAEFKNKPVSFTIPSKLSQGKNPHIFPEGFEIEQDVIIHGYYAVKSHDYGEDYYNPWINPLCILILRSNKKEIEVIGVDWFNTSEWDLDYQWITRIARDPKTQKFVAEGFRIGIFRLDKSGKNLDKWIIRDDFYFYPSIEPIK</sequence>
<accession>X1DD77</accession>
<organism evidence="1">
    <name type="scientific">marine sediment metagenome</name>
    <dbReference type="NCBI Taxonomy" id="412755"/>
    <lineage>
        <taxon>unclassified sequences</taxon>
        <taxon>metagenomes</taxon>
        <taxon>ecological metagenomes</taxon>
    </lineage>
</organism>